<evidence type="ECO:0000256" key="5">
    <source>
        <dbReference type="SAM" id="Phobius"/>
    </source>
</evidence>
<dbReference type="GO" id="GO:0016020">
    <property type="term" value="C:membrane"/>
    <property type="evidence" value="ECO:0007669"/>
    <property type="project" value="InterPro"/>
</dbReference>
<dbReference type="InterPro" id="IPR004089">
    <property type="entry name" value="MCPsignal_dom"/>
</dbReference>
<dbReference type="Pfam" id="PF00015">
    <property type="entry name" value="MCPsignal"/>
    <property type="match status" value="1"/>
</dbReference>
<comment type="similarity">
    <text evidence="2">Belongs to the methyl-accepting chemotaxis (MCP) protein family.</text>
</comment>
<dbReference type="Gene3D" id="6.10.340.10">
    <property type="match status" value="1"/>
</dbReference>
<dbReference type="PROSITE" id="PS50885">
    <property type="entry name" value="HAMP"/>
    <property type="match status" value="1"/>
</dbReference>
<dbReference type="EMBL" id="ACXX02000004">
    <property type="protein sequence ID" value="EGD48321.1"/>
    <property type="molecule type" value="Genomic_DNA"/>
</dbReference>
<evidence type="ECO:0000313" key="9">
    <source>
        <dbReference type="Proteomes" id="UP000003860"/>
    </source>
</evidence>
<protein>
    <submittedName>
        <fullName evidence="8">Methyl-accepting chemotaxis sensory transducer</fullName>
    </submittedName>
</protein>
<dbReference type="OrthoDB" id="9760371at2"/>
<comment type="caution">
    <text evidence="8">The sequence shown here is derived from an EMBL/GenBank/DDBJ whole genome shotgun (WGS) entry which is preliminary data.</text>
</comment>
<dbReference type="Gene3D" id="3.30.450.20">
    <property type="entry name" value="PAS domain"/>
    <property type="match status" value="1"/>
</dbReference>
<dbReference type="Proteomes" id="UP000003860">
    <property type="component" value="Unassembled WGS sequence"/>
</dbReference>
<dbReference type="SMART" id="SM00304">
    <property type="entry name" value="HAMP"/>
    <property type="match status" value="1"/>
</dbReference>
<evidence type="ECO:0000313" key="8">
    <source>
        <dbReference type="EMBL" id="EGD48321.1"/>
    </source>
</evidence>
<evidence type="ECO:0000259" key="6">
    <source>
        <dbReference type="PROSITE" id="PS50111"/>
    </source>
</evidence>
<reference evidence="8" key="2">
    <citation type="submission" date="2011-01" db="EMBL/GenBank/DDBJ databases">
        <title>The Non-contiguous Finished genome of Clostridium papyrosolvens.</title>
        <authorList>
            <person name="Lucas S."/>
            <person name="Copeland A."/>
            <person name="Lapidus A."/>
            <person name="Cheng J.-F."/>
            <person name="Goodwin L."/>
            <person name="Pitluck S."/>
            <person name="Misra M."/>
            <person name="Chertkov O."/>
            <person name="Detter J.C."/>
            <person name="Han C."/>
            <person name="Tapia R."/>
            <person name="Land M."/>
            <person name="Hauser L."/>
            <person name="Kyrpides N."/>
            <person name="Ivanova N."/>
            <person name="Pagani I."/>
            <person name="Mouttaki H."/>
            <person name="He Z."/>
            <person name="Zhou J."/>
            <person name="Hemme C.L."/>
            <person name="Woyke T."/>
        </authorList>
    </citation>
    <scope>NUCLEOTIDE SEQUENCE [LARGE SCALE GENOMIC DNA]</scope>
    <source>
        <strain evidence="8">DSM 2782</strain>
    </source>
</reference>
<dbReference type="SUPFAM" id="SSF58104">
    <property type="entry name" value="Methyl-accepting chemotaxis protein (MCP) signaling domain"/>
    <property type="match status" value="1"/>
</dbReference>
<dbReference type="CDD" id="cd06225">
    <property type="entry name" value="HAMP"/>
    <property type="match status" value="1"/>
</dbReference>
<gene>
    <name evidence="8" type="ORF">Cpap_2473</name>
</gene>
<dbReference type="RefSeq" id="WP_004618423.1">
    <property type="nucleotide sequence ID" value="NZ_ACXX02000004.1"/>
</dbReference>
<organism evidence="8 9">
    <name type="scientific">Ruminiclostridium papyrosolvens DSM 2782</name>
    <dbReference type="NCBI Taxonomy" id="588581"/>
    <lineage>
        <taxon>Bacteria</taxon>
        <taxon>Bacillati</taxon>
        <taxon>Bacillota</taxon>
        <taxon>Clostridia</taxon>
        <taxon>Eubacteriales</taxon>
        <taxon>Oscillospiraceae</taxon>
        <taxon>Ruminiclostridium</taxon>
    </lineage>
</organism>
<evidence type="ECO:0000256" key="1">
    <source>
        <dbReference type="ARBA" id="ARBA00023224"/>
    </source>
</evidence>
<evidence type="ECO:0000256" key="4">
    <source>
        <dbReference type="SAM" id="MobiDB-lite"/>
    </source>
</evidence>
<evidence type="ECO:0000256" key="2">
    <source>
        <dbReference type="ARBA" id="ARBA00029447"/>
    </source>
</evidence>
<keyword evidence="5" id="KW-0472">Membrane</keyword>
<dbReference type="eggNOG" id="COG0840">
    <property type="taxonomic scope" value="Bacteria"/>
</dbReference>
<evidence type="ECO:0000259" key="7">
    <source>
        <dbReference type="PROSITE" id="PS50885"/>
    </source>
</evidence>
<reference evidence="8" key="1">
    <citation type="submission" date="2009-07" db="EMBL/GenBank/DDBJ databases">
        <authorList>
            <consortium name="US DOE Joint Genome Institute (JGI-PGF)"/>
            <person name="Lucas S."/>
            <person name="Copeland A."/>
            <person name="Lapidus A."/>
            <person name="Glavina del Rio T."/>
            <person name="Tice H."/>
            <person name="Bruce D."/>
            <person name="Goodwin L."/>
            <person name="Pitluck S."/>
            <person name="Larimer F."/>
            <person name="Land M.L."/>
            <person name="Mouttaki H."/>
            <person name="He Z."/>
            <person name="Zhou J."/>
            <person name="Hemme C.L."/>
        </authorList>
    </citation>
    <scope>NUCLEOTIDE SEQUENCE</scope>
    <source>
        <strain evidence="8">DSM 2782</strain>
    </source>
</reference>
<dbReference type="STRING" id="588581.Cpap_2473"/>
<keyword evidence="5" id="KW-0812">Transmembrane</keyword>
<feature type="transmembrane region" description="Helical" evidence="5">
    <location>
        <begin position="64"/>
        <end position="84"/>
    </location>
</feature>
<proteinExistence type="inferred from homology"/>
<dbReference type="Gene3D" id="1.10.287.950">
    <property type="entry name" value="Methyl-accepting chemotaxis protein"/>
    <property type="match status" value="1"/>
</dbReference>
<accession>F1TBB7</accession>
<feature type="domain" description="Methyl-accepting transducer" evidence="6">
    <location>
        <begin position="448"/>
        <end position="698"/>
    </location>
</feature>
<feature type="transmembrane region" description="Helical" evidence="5">
    <location>
        <begin position="358"/>
        <end position="376"/>
    </location>
</feature>
<dbReference type="PROSITE" id="PS50111">
    <property type="entry name" value="CHEMOTAXIS_TRANSDUC_2"/>
    <property type="match status" value="1"/>
</dbReference>
<sequence>MKINIIGKRIKSFLSLAISAVVSTVKKLLKKRPIDKPGKAKGTIGNTFSGNSAFLRRFRIKNRLIMSFNLLLMVMLLVTGIFSYTSSTNTIDKNVKTYSLETIEQTGVVLNSQIKAMEGYINDIGMSTAVQKILSDYESGEQYDKLTKDRELASILGNKFTLVSDVLNCTFMYGDNYSKSQVYTGNNLEVNKEKAIKLAENKQKWAEIEVTDNGKVKPYMGIVGSVKSTLYGKEIAKVVVIPKVNFLADSYKDMDTGKDDNGKRFPILIVDSKGNIVSSRVEDKYPLNKSNDDSKKLADNITKALKAGDKSGHMDLKIDGSKSLITYTSIVGKDWYLASVVPYSYLNHEANSLRTKTIIIAIICFLIAIVLCNVIAKSVSKPLEKLTAAMKKAKEGDLTGLINDNENDEISDVCNNFNEMITNINKLVASVRGSSQGVLNSAQQIATASDTAYSSSEQVALTIEQIAKGSTDQAEEINESVSHMDKLAEGIVYVEEDVSKVTSIAHEISGLNKTATETIRELNTKSSHVSKTTSKVSDNINDLSSSMKEIQKILKMMVNISEQTNLLSLNAAIEAARAGEAGRGFAVVANEVKKLADQSKEFTGSINSIIADIEQKTNDTVQEVLKSNEVVSEQITAVNNTQELFKTVFSAMDEVIQNIERTEKSVANIMVSKEKVMESMENISAVAEESAATTEEISASTQEQMAAAEDLSNHAKNLNDLSDELRSQISKFKTE</sequence>
<dbReference type="PANTHER" id="PTHR32089">
    <property type="entry name" value="METHYL-ACCEPTING CHEMOTAXIS PROTEIN MCPB"/>
    <property type="match status" value="1"/>
</dbReference>
<keyword evidence="9" id="KW-1185">Reference proteome</keyword>
<keyword evidence="5" id="KW-1133">Transmembrane helix</keyword>
<feature type="domain" description="HAMP" evidence="7">
    <location>
        <begin position="377"/>
        <end position="429"/>
    </location>
</feature>
<dbReference type="InterPro" id="IPR003660">
    <property type="entry name" value="HAMP_dom"/>
</dbReference>
<evidence type="ECO:0000256" key="3">
    <source>
        <dbReference type="PROSITE-ProRule" id="PRU00284"/>
    </source>
</evidence>
<dbReference type="GO" id="GO:0007165">
    <property type="term" value="P:signal transduction"/>
    <property type="evidence" value="ECO:0007669"/>
    <property type="project" value="UniProtKB-KW"/>
</dbReference>
<keyword evidence="1 3" id="KW-0807">Transducer</keyword>
<dbReference type="PANTHER" id="PTHR32089:SF112">
    <property type="entry name" value="LYSOZYME-LIKE PROTEIN-RELATED"/>
    <property type="match status" value="1"/>
</dbReference>
<name>F1TBB7_9FIRM</name>
<dbReference type="AlphaFoldDB" id="F1TBB7"/>
<dbReference type="Pfam" id="PF00672">
    <property type="entry name" value="HAMP"/>
    <property type="match status" value="1"/>
</dbReference>
<feature type="region of interest" description="Disordered" evidence="4">
    <location>
        <begin position="694"/>
        <end position="720"/>
    </location>
</feature>
<dbReference type="SMART" id="SM00283">
    <property type="entry name" value="MA"/>
    <property type="match status" value="1"/>
</dbReference>
<feature type="compositionally biased region" description="Low complexity" evidence="4">
    <location>
        <begin position="694"/>
        <end position="704"/>
    </location>
</feature>
<dbReference type="CDD" id="cd12912">
    <property type="entry name" value="PDC2_MCP_like"/>
    <property type="match status" value="1"/>
</dbReference>